<comment type="subcellular location">
    <subcellularLocation>
        <location evidence="1">Membrane</location>
        <topology evidence="1">Single-pass membrane protein</topology>
    </subcellularLocation>
</comment>
<evidence type="ECO:0000313" key="6">
    <source>
        <dbReference type="Proteomes" id="UP000663760"/>
    </source>
</evidence>
<gene>
    <name evidence="5" type="ORF">SI8410_04006176</name>
</gene>
<reference evidence="5" key="1">
    <citation type="submission" date="2020-02" db="EMBL/GenBank/DDBJ databases">
        <authorList>
            <person name="Scholz U."/>
            <person name="Mascher M."/>
            <person name="Fiebig A."/>
        </authorList>
    </citation>
    <scope>NUCLEOTIDE SEQUENCE</scope>
</reference>
<keyword evidence="6" id="KW-1185">Reference proteome</keyword>
<sequence length="302" mass="32921">MSVIVFILFVFLTAASKATATANTQLPSCKAKCGDIDIPYPFGIGDGCYAEEYGDFSINCTDDSTAYLSTGNIDILDIALAGELRIAGLTDYDCYDRRGENKFSNSSIGLGDLPFTFSHTQNKFVVIGCDTFAFIQDVDGVGYTGGCTSYCTTLDSFKGMPNGSSCSGLGCCEVPIPRGIKHFSTTMGTFHKYNYSFDFNRCGFIFLAQQGQYTFSVSDLRSNRLRNETLPIVLDWSIGNQTCEEAKKNPNISYACRSDNSECIVSNNGVGYLCNCLKGYQGNPYLARGCQGMISMPEFLVL</sequence>
<dbReference type="OrthoDB" id="784156at2759"/>
<dbReference type="Proteomes" id="UP000663760">
    <property type="component" value="Chromosome 4"/>
</dbReference>
<name>A0A7I8KEW3_SPIIN</name>
<evidence type="ECO:0000313" key="5">
    <source>
        <dbReference type="EMBL" id="CAA7395515.1"/>
    </source>
</evidence>
<keyword evidence="2 3" id="KW-0732">Signal</keyword>
<feature type="chain" id="PRO_5029554503" description="Wall-associated receptor kinase galacturonan-binding domain-containing protein" evidence="3">
    <location>
        <begin position="21"/>
        <end position="302"/>
    </location>
</feature>
<dbReference type="GO" id="GO:0030247">
    <property type="term" value="F:polysaccharide binding"/>
    <property type="evidence" value="ECO:0007669"/>
    <property type="project" value="InterPro"/>
</dbReference>
<protein>
    <recommendedName>
        <fullName evidence="4">Wall-associated receptor kinase galacturonan-binding domain-containing protein</fullName>
    </recommendedName>
</protein>
<evidence type="ECO:0000259" key="4">
    <source>
        <dbReference type="Pfam" id="PF13947"/>
    </source>
</evidence>
<dbReference type="InterPro" id="IPR025287">
    <property type="entry name" value="WAK_GUB"/>
</dbReference>
<dbReference type="AlphaFoldDB" id="A0A7I8KEW3"/>
<dbReference type="EMBL" id="LR746267">
    <property type="protein sequence ID" value="CAA7395515.1"/>
    <property type="molecule type" value="Genomic_DNA"/>
</dbReference>
<dbReference type="Pfam" id="PF13947">
    <property type="entry name" value="GUB_WAK_bind"/>
    <property type="match status" value="1"/>
</dbReference>
<evidence type="ECO:0000256" key="1">
    <source>
        <dbReference type="ARBA" id="ARBA00004167"/>
    </source>
</evidence>
<accession>A0A7I8KEW3</accession>
<proteinExistence type="predicted"/>
<dbReference type="PANTHER" id="PTHR33491">
    <property type="entry name" value="OSJNBA0016N04.9 PROTEIN"/>
    <property type="match status" value="1"/>
</dbReference>
<evidence type="ECO:0000256" key="2">
    <source>
        <dbReference type="ARBA" id="ARBA00022729"/>
    </source>
</evidence>
<feature type="signal peptide" evidence="3">
    <location>
        <begin position="1"/>
        <end position="20"/>
    </location>
</feature>
<feature type="domain" description="Wall-associated receptor kinase galacturonan-binding" evidence="4">
    <location>
        <begin position="29"/>
        <end position="85"/>
    </location>
</feature>
<evidence type="ECO:0000256" key="3">
    <source>
        <dbReference type="SAM" id="SignalP"/>
    </source>
</evidence>
<organism evidence="5 6">
    <name type="scientific">Spirodela intermedia</name>
    <name type="common">Intermediate duckweed</name>
    <dbReference type="NCBI Taxonomy" id="51605"/>
    <lineage>
        <taxon>Eukaryota</taxon>
        <taxon>Viridiplantae</taxon>
        <taxon>Streptophyta</taxon>
        <taxon>Embryophyta</taxon>
        <taxon>Tracheophyta</taxon>
        <taxon>Spermatophyta</taxon>
        <taxon>Magnoliopsida</taxon>
        <taxon>Liliopsida</taxon>
        <taxon>Araceae</taxon>
        <taxon>Lemnoideae</taxon>
        <taxon>Spirodela</taxon>
    </lineage>
</organism>
<dbReference type="GO" id="GO:0016020">
    <property type="term" value="C:membrane"/>
    <property type="evidence" value="ECO:0007669"/>
    <property type="project" value="UniProtKB-SubCell"/>
</dbReference>